<proteinExistence type="predicted"/>
<keyword evidence="3" id="KW-1185">Reference proteome</keyword>
<evidence type="ECO:0000313" key="3">
    <source>
        <dbReference type="Proteomes" id="UP001496674"/>
    </source>
</evidence>
<name>A0ABM8IDV4_9BACE</name>
<dbReference type="EMBL" id="AP028055">
    <property type="protein sequence ID" value="BEG99811.1"/>
    <property type="molecule type" value="Genomic_DNA"/>
</dbReference>
<dbReference type="Proteomes" id="UP001496674">
    <property type="component" value="Chromosome"/>
</dbReference>
<keyword evidence="1" id="KW-0732">Signal</keyword>
<dbReference type="InterPro" id="IPR026444">
    <property type="entry name" value="Secre_tail"/>
</dbReference>
<feature type="chain" id="PRO_5046764929" description="T9SS C-terminal target domain-containing protein" evidence="1">
    <location>
        <begin position="27"/>
        <end position="440"/>
    </location>
</feature>
<organism evidence="2 3">
    <name type="scientific">Bacteroides sedimenti</name>
    <dbReference type="NCBI Taxonomy" id="2136147"/>
    <lineage>
        <taxon>Bacteria</taxon>
        <taxon>Pseudomonadati</taxon>
        <taxon>Bacteroidota</taxon>
        <taxon>Bacteroidia</taxon>
        <taxon>Bacteroidales</taxon>
        <taxon>Bacteroidaceae</taxon>
        <taxon>Bacteroides</taxon>
    </lineage>
</organism>
<feature type="signal peptide" evidence="1">
    <location>
        <begin position="1"/>
        <end position="26"/>
    </location>
</feature>
<dbReference type="NCBIfam" id="TIGR04183">
    <property type="entry name" value="Por_Secre_tail"/>
    <property type="match status" value="1"/>
</dbReference>
<sequence length="440" mass="46983">MFNLKLNRMKKITLSLAMVCIGVAMTAQTVTTNWSISNSSGNPPTLPDGGATLLDNTTRNFAVGTVNGNDRVFIVTRAGGTPKVLVYNSSDGNYVGSLPTGDVITTDATVKFAVNDGEVTEDGKLLVTNMVMPGNFKVYKWDNETSTPTVALSYTFTSGRYGDNITISGNYTTGTAKVYAVNRVLGTTKVLCWSMMPDTSNPGSYIFNNTPTELFDVSANNSNPTVGLRPDGGLYFKDGGLQIVKHSATGEVLSSSLASVVSFPGHTVRYIGTEGTDEYIAYFKYSLTATTAETALERVDILKVPDGDLSKAAVIATTPSLGFSANPNGSGDIVVRRVNKDVEIFAISATNGFGKYTVKDVFTQTGIQNTENNKIKIVFNSGILSVEGINATEIELYNTLGQIVKSQSDSNKMETGNLKGLFIVKVKADGKIVKTTKVII</sequence>
<evidence type="ECO:0008006" key="4">
    <source>
        <dbReference type="Google" id="ProtNLM"/>
    </source>
</evidence>
<protein>
    <recommendedName>
        <fullName evidence="4">T9SS C-terminal target domain-containing protein</fullName>
    </recommendedName>
</protein>
<gene>
    <name evidence="2" type="ORF">BSYN_20760</name>
</gene>
<accession>A0ABM8IDV4</accession>
<evidence type="ECO:0000256" key="1">
    <source>
        <dbReference type="SAM" id="SignalP"/>
    </source>
</evidence>
<dbReference type="SUPFAM" id="SSF69304">
    <property type="entry name" value="Tricorn protease N-terminal domain"/>
    <property type="match status" value="1"/>
</dbReference>
<evidence type="ECO:0000313" key="2">
    <source>
        <dbReference type="EMBL" id="BEG99811.1"/>
    </source>
</evidence>
<reference evidence="2 3" key="1">
    <citation type="submission" date="2023-04" db="EMBL/GenBank/DDBJ databases">
        <title>Draft genome sequence of acteroides sedimenti strain YN3PY1.</title>
        <authorList>
            <person name="Yoshida N."/>
        </authorList>
    </citation>
    <scope>NUCLEOTIDE SEQUENCE [LARGE SCALE GENOMIC DNA]</scope>
    <source>
        <strain evidence="2 3">YN3PY1</strain>
    </source>
</reference>